<feature type="region of interest" description="Disordered" evidence="1">
    <location>
        <begin position="118"/>
        <end position="204"/>
    </location>
</feature>
<dbReference type="Pfam" id="PF12572">
    <property type="entry name" value="DUF3752"/>
    <property type="match status" value="1"/>
</dbReference>
<reference evidence="3" key="1">
    <citation type="journal article" date="2016" name="Mol. Ecol. Resour.">
        <title>Evaluation of the impact of RNA preservation methods of spiders for de novo transcriptome assembly.</title>
        <authorList>
            <person name="Kono N."/>
            <person name="Nakamura H."/>
            <person name="Ito Y."/>
            <person name="Tomita M."/>
            <person name="Arakawa K."/>
        </authorList>
    </citation>
    <scope>NUCLEOTIDE SEQUENCE</scope>
    <source>
        <tissue evidence="3">Whole body</tissue>
    </source>
</reference>
<feature type="region of interest" description="Disordered" evidence="1">
    <location>
        <begin position="1"/>
        <end position="25"/>
    </location>
</feature>
<dbReference type="InterPro" id="IPR022226">
    <property type="entry name" value="DUF3752"/>
</dbReference>
<dbReference type="PANTHER" id="PTHR46370">
    <property type="entry name" value="GPALPP MOTIFS-CONTAINING PROTEIN 1"/>
    <property type="match status" value="1"/>
</dbReference>
<dbReference type="AlphaFoldDB" id="A0A2L2YF59"/>
<feature type="domain" description="DUF3752" evidence="2">
    <location>
        <begin position="113"/>
        <end position="228"/>
    </location>
</feature>
<dbReference type="InterPro" id="IPR046331">
    <property type="entry name" value="GPAM1-like"/>
</dbReference>
<accession>A0A2L2YF59</accession>
<feature type="compositionally biased region" description="Polar residues" evidence="1">
    <location>
        <begin position="121"/>
        <end position="130"/>
    </location>
</feature>
<feature type="region of interest" description="Disordered" evidence="1">
    <location>
        <begin position="49"/>
        <end position="71"/>
    </location>
</feature>
<dbReference type="PANTHER" id="PTHR46370:SF1">
    <property type="entry name" value="GPALPP MOTIFS-CONTAINING PROTEIN 1"/>
    <property type="match status" value="1"/>
</dbReference>
<feature type="compositionally biased region" description="Pro residues" evidence="1">
    <location>
        <begin position="1"/>
        <end position="12"/>
    </location>
</feature>
<protein>
    <recommendedName>
        <fullName evidence="2">DUF3752 domain-containing protein</fullName>
    </recommendedName>
</protein>
<organism evidence="3">
    <name type="scientific">Parasteatoda tepidariorum</name>
    <name type="common">Common house spider</name>
    <name type="synonym">Achaearanea tepidariorum</name>
    <dbReference type="NCBI Taxonomy" id="114398"/>
    <lineage>
        <taxon>Eukaryota</taxon>
        <taxon>Metazoa</taxon>
        <taxon>Ecdysozoa</taxon>
        <taxon>Arthropoda</taxon>
        <taxon>Chelicerata</taxon>
        <taxon>Arachnida</taxon>
        <taxon>Araneae</taxon>
        <taxon>Araneomorphae</taxon>
        <taxon>Entelegynae</taxon>
        <taxon>Araneoidea</taxon>
        <taxon>Theridiidae</taxon>
        <taxon>Parasteatoda</taxon>
    </lineage>
</organism>
<proteinExistence type="evidence at transcript level"/>
<evidence type="ECO:0000313" key="3">
    <source>
        <dbReference type="EMBL" id="LAA06793.1"/>
    </source>
</evidence>
<evidence type="ECO:0000259" key="2">
    <source>
        <dbReference type="Pfam" id="PF12572"/>
    </source>
</evidence>
<feature type="compositionally biased region" description="Basic and acidic residues" evidence="1">
    <location>
        <begin position="140"/>
        <end position="204"/>
    </location>
</feature>
<evidence type="ECO:0000256" key="1">
    <source>
        <dbReference type="SAM" id="MobiDB-lite"/>
    </source>
</evidence>
<dbReference type="EMBL" id="IAAA01019733">
    <property type="protein sequence ID" value="LAA06793.1"/>
    <property type="molecule type" value="mRNA"/>
</dbReference>
<dbReference type="OrthoDB" id="341477at2759"/>
<name>A0A2L2YF59_PARTP</name>
<sequence length="237" mass="27190">MDLYGPPLPPGYVKPSDDGIDSTNYISKSSELPIASEKKDRLSAPMIGPALPEHLQQGNQQDDSSLFEMCGPSLDEFGTEIDAADDRKADIIKKAQKMKHKLDNKNVEMHKVEREEWMIVPNTSQKNQLGAISRCLAPPSKEKKREHVKHSEKDKKTSEELKKYNKSRRAESLMDMHAKKLKNKEKSEKSKRKEERKAFDRDEMDVRHFTKQQVNSVIDKAKFLNSRFASSSVDKYL</sequence>